<dbReference type="InterPro" id="IPR036291">
    <property type="entry name" value="NAD(P)-bd_dom_sf"/>
</dbReference>
<dbReference type="Pfam" id="PF14833">
    <property type="entry name" value="NAD_binding_11"/>
    <property type="match status" value="1"/>
</dbReference>
<dbReference type="InterPro" id="IPR015815">
    <property type="entry name" value="HIBADH-related"/>
</dbReference>
<feature type="domain" description="6-phosphogluconate dehydrogenase NADP-binding" evidence="4">
    <location>
        <begin position="7"/>
        <end position="160"/>
    </location>
</feature>
<sequence length="294" mass="30499">MAADRETIGFVGLGTMGEAMAGVLVEAGHDVVVWNRSPDAAARLVEKGATAASGVDDALATTLVFSMLSAERAVLDVFSPEALAAAPEGAVHVNMATVSAAGADELARLHHEAGVGYVAAPVLGRSTVAAAGSLSILVAGDESAVERATPYFELMGRRVWNFGSTPSDANVVKIGMNYMIIHALQSMSESVAILEARGVDTGRFIELASDSLFPGPVYSGYGAEISQSSYLPAGFTTELGFKDLRLAIDAADASGVVLPTAGVLRDIFDEAIADGQAEWDWASIAEVTRKRSAH</sequence>
<dbReference type="Gene3D" id="1.10.1040.10">
    <property type="entry name" value="N-(1-d-carboxylethyl)-l-norvaline Dehydrogenase, domain 2"/>
    <property type="match status" value="1"/>
</dbReference>
<gene>
    <name evidence="6" type="ORF">N1032_15540</name>
</gene>
<comment type="caution">
    <text evidence="6">The sequence shown here is derived from an EMBL/GenBank/DDBJ whole genome shotgun (WGS) entry which is preliminary data.</text>
</comment>
<dbReference type="InterPro" id="IPR029154">
    <property type="entry name" value="HIBADH-like_NADP-bd"/>
</dbReference>
<dbReference type="Proteomes" id="UP001165586">
    <property type="component" value="Unassembled WGS sequence"/>
</dbReference>
<evidence type="ECO:0000256" key="2">
    <source>
        <dbReference type="ARBA" id="ARBA00023002"/>
    </source>
</evidence>
<dbReference type="Gene3D" id="3.40.50.720">
    <property type="entry name" value="NAD(P)-binding Rossmann-like Domain"/>
    <property type="match status" value="1"/>
</dbReference>
<dbReference type="PANTHER" id="PTHR43580:SF2">
    <property type="entry name" value="CYTOKINE-LIKE NUCLEAR FACTOR N-PAC"/>
    <property type="match status" value="1"/>
</dbReference>
<protein>
    <submittedName>
        <fullName evidence="6">NAD(P)-dependent oxidoreductase</fullName>
    </submittedName>
</protein>
<name>A0ABT2H5E4_9MICO</name>
<dbReference type="Pfam" id="PF03446">
    <property type="entry name" value="NAD_binding_2"/>
    <property type="match status" value="1"/>
</dbReference>
<dbReference type="InterPro" id="IPR006115">
    <property type="entry name" value="6PGDH_NADP-bd"/>
</dbReference>
<evidence type="ECO:0000313" key="7">
    <source>
        <dbReference type="Proteomes" id="UP001165586"/>
    </source>
</evidence>
<accession>A0ABT2H5E4</accession>
<keyword evidence="3" id="KW-0520">NAD</keyword>
<dbReference type="SUPFAM" id="SSF48179">
    <property type="entry name" value="6-phosphogluconate dehydrogenase C-terminal domain-like"/>
    <property type="match status" value="1"/>
</dbReference>
<evidence type="ECO:0000259" key="5">
    <source>
        <dbReference type="Pfam" id="PF14833"/>
    </source>
</evidence>
<keyword evidence="2" id="KW-0560">Oxidoreductase</keyword>
<evidence type="ECO:0000256" key="1">
    <source>
        <dbReference type="ARBA" id="ARBA00009080"/>
    </source>
</evidence>
<evidence type="ECO:0000313" key="6">
    <source>
        <dbReference type="EMBL" id="MCS5735159.1"/>
    </source>
</evidence>
<dbReference type="InterPro" id="IPR013328">
    <property type="entry name" value="6PGD_dom2"/>
</dbReference>
<evidence type="ECO:0000256" key="3">
    <source>
        <dbReference type="ARBA" id="ARBA00023027"/>
    </source>
</evidence>
<proteinExistence type="inferred from homology"/>
<dbReference type="RefSeq" id="WP_259540066.1">
    <property type="nucleotide sequence ID" value="NZ_JANLCJ010000005.1"/>
</dbReference>
<dbReference type="InterPro" id="IPR051265">
    <property type="entry name" value="HIBADH-related_NP60_sf"/>
</dbReference>
<dbReference type="SUPFAM" id="SSF51735">
    <property type="entry name" value="NAD(P)-binding Rossmann-fold domains"/>
    <property type="match status" value="1"/>
</dbReference>
<dbReference type="EMBL" id="JANLCJ010000005">
    <property type="protein sequence ID" value="MCS5735159.1"/>
    <property type="molecule type" value="Genomic_DNA"/>
</dbReference>
<dbReference type="PIRSF" id="PIRSF000103">
    <property type="entry name" value="HIBADH"/>
    <property type="match status" value="1"/>
</dbReference>
<reference evidence="6" key="1">
    <citation type="submission" date="2022-08" db="EMBL/GenBank/DDBJ databases">
        <authorList>
            <person name="Deng Y."/>
            <person name="Han X.-F."/>
            <person name="Zhang Y.-Q."/>
        </authorList>
    </citation>
    <scope>NUCLEOTIDE SEQUENCE</scope>
    <source>
        <strain evidence="6">CPCC 203386</strain>
    </source>
</reference>
<evidence type="ECO:0000259" key="4">
    <source>
        <dbReference type="Pfam" id="PF03446"/>
    </source>
</evidence>
<dbReference type="PANTHER" id="PTHR43580">
    <property type="entry name" value="OXIDOREDUCTASE GLYR1-RELATED"/>
    <property type="match status" value="1"/>
</dbReference>
<keyword evidence="7" id="KW-1185">Reference proteome</keyword>
<organism evidence="6 7">
    <name type="scientific">Herbiconiux daphne</name>
    <dbReference type="NCBI Taxonomy" id="2970914"/>
    <lineage>
        <taxon>Bacteria</taxon>
        <taxon>Bacillati</taxon>
        <taxon>Actinomycetota</taxon>
        <taxon>Actinomycetes</taxon>
        <taxon>Micrococcales</taxon>
        <taxon>Microbacteriaceae</taxon>
        <taxon>Herbiconiux</taxon>
    </lineage>
</organism>
<comment type="similarity">
    <text evidence="1">Belongs to the HIBADH-related family.</text>
</comment>
<dbReference type="InterPro" id="IPR008927">
    <property type="entry name" value="6-PGluconate_DH-like_C_sf"/>
</dbReference>
<feature type="domain" description="3-hydroxyisobutyrate dehydrogenase-like NAD-binding" evidence="5">
    <location>
        <begin position="169"/>
        <end position="287"/>
    </location>
</feature>